<dbReference type="OrthoDB" id="442066at2759"/>
<dbReference type="PANTHER" id="PTHR48061">
    <property type="entry name" value="LEUCINE-RICH REPEAT RECEPTOR PROTEIN KINASE EMS1-LIKE-RELATED"/>
    <property type="match status" value="1"/>
</dbReference>
<dbReference type="FunFam" id="3.80.10.10:FF:000111">
    <property type="entry name" value="LRR receptor-like serine/threonine-protein kinase ERECTA"/>
    <property type="match status" value="1"/>
</dbReference>
<keyword evidence="6 13" id="KW-0732">Signal</keyword>
<dbReference type="SUPFAM" id="SSF52058">
    <property type="entry name" value="L domain-like"/>
    <property type="match status" value="4"/>
</dbReference>
<evidence type="ECO:0000256" key="11">
    <source>
        <dbReference type="ARBA" id="ARBA00023180"/>
    </source>
</evidence>
<comment type="similarity">
    <text evidence="2">Belongs to the RLP family.</text>
</comment>
<dbReference type="SMART" id="SM00365">
    <property type="entry name" value="LRR_SD22"/>
    <property type="match status" value="9"/>
</dbReference>
<feature type="transmembrane region" description="Helical" evidence="12">
    <location>
        <begin position="1017"/>
        <end position="1039"/>
    </location>
</feature>
<keyword evidence="3" id="KW-1003">Cell membrane</keyword>
<accession>A0A6A2YXP3</accession>
<evidence type="ECO:0000256" key="3">
    <source>
        <dbReference type="ARBA" id="ARBA00022475"/>
    </source>
</evidence>
<dbReference type="InterPro" id="IPR001611">
    <property type="entry name" value="Leu-rich_rpt"/>
</dbReference>
<evidence type="ECO:0000256" key="12">
    <source>
        <dbReference type="SAM" id="Phobius"/>
    </source>
</evidence>
<protein>
    <recommendedName>
        <fullName evidence="16">Leucine-rich repeat-containing N-terminal plant-type domain-containing protein</fullName>
    </recommendedName>
</protein>
<dbReference type="SMART" id="SM00369">
    <property type="entry name" value="LRR_TYP"/>
    <property type="match status" value="17"/>
</dbReference>
<dbReference type="PANTHER" id="PTHR48061:SF46">
    <property type="entry name" value="LEUCINE-RICH REPEAT-CONTAINING N-TERMINAL PLANT-TYPE DOMAIN-CONTAINING PROTEIN"/>
    <property type="match status" value="1"/>
</dbReference>
<evidence type="ECO:0000256" key="2">
    <source>
        <dbReference type="ARBA" id="ARBA00009592"/>
    </source>
</evidence>
<evidence type="ECO:0000256" key="4">
    <source>
        <dbReference type="ARBA" id="ARBA00022614"/>
    </source>
</evidence>
<dbReference type="PROSITE" id="PS51450">
    <property type="entry name" value="LRR"/>
    <property type="match status" value="1"/>
</dbReference>
<keyword evidence="10" id="KW-0675">Receptor</keyword>
<gene>
    <name evidence="14" type="ORF">F3Y22_tig00111191pilonHSYRG00234</name>
</gene>
<dbReference type="InterPro" id="IPR046956">
    <property type="entry name" value="RLP23-like"/>
</dbReference>
<evidence type="ECO:0000256" key="8">
    <source>
        <dbReference type="ARBA" id="ARBA00022989"/>
    </source>
</evidence>
<evidence type="ECO:0000256" key="9">
    <source>
        <dbReference type="ARBA" id="ARBA00023136"/>
    </source>
</evidence>
<keyword evidence="9 12" id="KW-0472">Membrane</keyword>
<keyword evidence="5 12" id="KW-0812">Transmembrane</keyword>
<organism evidence="14 15">
    <name type="scientific">Hibiscus syriacus</name>
    <name type="common">Rose of Sharon</name>
    <dbReference type="NCBI Taxonomy" id="106335"/>
    <lineage>
        <taxon>Eukaryota</taxon>
        <taxon>Viridiplantae</taxon>
        <taxon>Streptophyta</taxon>
        <taxon>Embryophyta</taxon>
        <taxon>Tracheophyta</taxon>
        <taxon>Spermatophyta</taxon>
        <taxon>Magnoliopsida</taxon>
        <taxon>eudicotyledons</taxon>
        <taxon>Gunneridae</taxon>
        <taxon>Pentapetalae</taxon>
        <taxon>rosids</taxon>
        <taxon>malvids</taxon>
        <taxon>Malvales</taxon>
        <taxon>Malvaceae</taxon>
        <taxon>Malvoideae</taxon>
        <taxon>Hibiscus</taxon>
    </lineage>
</organism>
<dbReference type="PROSITE" id="PS51257">
    <property type="entry name" value="PROKAR_LIPOPROTEIN"/>
    <property type="match status" value="1"/>
</dbReference>
<evidence type="ECO:0008006" key="16">
    <source>
        <dbReference type="Google" id="ProtNLM"/>
    </source>
</evidence>
<evidence type="ECO:0000256" key="10">
    <source>
        <dbReference type="ARBA" id="ARBA00023170"/>
    </source>
</evidence>
<dbReference type="EMBL" id="VEPZ02001259">
    <property type="protein sequence ID" value="KAE8683765.1"/>
    <property type="molecule type" value="Genomic_DNA"/>
</dbReference>
<dbReference type="FunFam" id="3.80.10.10:FF:000095">
    <property type="entry name" value="LRR receptor-like serine/threonine-protein kinase GSO1"/>
    <property type="match status" value="2"/>
</dbReference>
<feature type="signal peptide" evidence="13">
    <location>
        <begin position="1"/>
        <end position="23"/>
    </location>
</feature>
<comment type="subcellular location">
    <subcellularLocation>
        <location evidence="1">Cell membrane</location>
        <topology evidence="1">Single-pass type I membrane protein</topology>
    </subcellularLocation>
</comment>
<sequence>MKEWLISSYFVLFSLFFAYNAYASTLLSCPHDQSVALIQFSNSFSIDCLQSWECQVSQAKTMWWKKGTNCCLWDGIKCGTETGNVIGLDLSCSCLAGPISSNSTLFLLRHLQELNLAGNNFNMFPIAPQFGQLTSLTHLNISTSSFSGKIPHEISHLSKLSSLDLSDNYHLMFEGHVFENVVGNLTQLRHLLLSGANMSLVEPASFLNVSSYITTLTLGATKLQGKFPEDVFHFPRLQEFSVSGSYLEVKFPKTNWSGPLKSLQVSFSYLQELPNSIGNLRSLEILDLRNSNLRGTIPTTLANLTHLRYLDLSYNNLVGQISDSFGNLTNLIHLSLRDNKLSGLLPVSAFNLPQVQVLEFSNNSLVGSLPSKVCGLSRLPKLYLDHNFLSGRVPSWLFSLPSLKVLSLHNNRLTGPIDEFDKVAPLEVVDLFSNEIQGPIPYSFSQLVNLIDIDLSFNDLSGSFEMDKLSNLSKLVSMDLSNNTLLSLSSASSNTTYSLPNLSTLLLSSCNIREFPNFVRNLEGLTSLDLSYNKVRVIEADMFLKLKNLLYLDLSHNNPLFVSNNSQVSLVLPNLNSLSLSSCNITKFSNFLTTQESLRELDLSNNSIQGQITKEEINWRSKLQFVDLSDNLLTVVEYSSWQNLQVLNLGSNLLEGPLPPPPPSTSVLLISKNKLIGEIPPSICNLSHSDIVLDLSHNNLSGAIPRCLGLRNIYVLDLQMNHLHGTIPDFCVKGSHELHTLNLNNNDFDGPLPMSLANCHNLEVLNLGNNKINDTFPHWLGTLPRLQVLVLRANYFYGQIIDLRIGSPFLTLRILDLSHNKLSGYLPTTYFRTFQGMMSLGDNQMRYMDDGSYYYQDSLVVTMKGGDFELERILTIFAALDMSSNRFEGIIPEEVGNLISLQVLNFSHNHLTGHIPSSLGNVAALESLDLSCNRLVGEIPSQLAGLNFLEVLNLAENHLVGLIPQGKQFNTFLNDSYIGNTGLCGFPVSKGCGQNEPPAPVVYEHDNDSAFGLDWKFVVMGYSCGLVFGFSAGYIMMTIRKPKWLVGMIQRAGNKLVRRFKKYR</sequence>
<proteinExistence type="inferred from homology"/>
<dbReference type="Pfam" id="PF13855">
    <property type="entry name" value="LRR_8"/>
    <property type="match status" value="6"/>
</dbReference>
<comment type="caution">
    <text evidence="14">The sequence shown here is derived from an EMBL/GenBank/DDBJ whole genome shotgun (WGS) entry which is preliminary data.</text>
</comment>
<name>A0A6A2YXP3_HIBSY</name>
<evidence type="ECO:0000256" key="5">
    <source>
        <dbReference type="ARBA" id="ARBA00022692"/>
    </source>
</evidence>
<keyword evidence="15" id="KW-1185">Reference proteome</keyword>
<dbReference type="InterPro" id="IPR003591">
    <property type="entry name" value="Leu-rich_rpt_typical-subtyp"/>
</dbReference>
<reference evidence="14" key="1">
    <citation type="submission" date="2019-09" db="EMBL/GenBank/DDBJ databases">
        <title>Draft genome information of white flower Hibiscus syriacus.</title>
        <authorList>
            <person name="Kim Y.-M."/>
        </authorList>
    </citation>
    <scope>NUCLEOTIDE SEQUENCE [LARGE SCALE GENOMIC DNA]</scope>
    <source>
        <tissue evidence="14">Leaf</tissue>
    </source>
</reference>
<dbReference type="Proteomes" id="UP000436088">
    <property type="component" value="Unassembled WGS sequence"/>
</dbReference>
<dbReference type="Gene3D" id="3.80.10.10">
    <property type="entry name" value="Ribonuclease Inhibitor"/>
    <property type="match status" value="4"/>
</dbReference>
<feature type="chain" id="PRO_5025330131" description="Leucine-rich repeat-containing N-terminal plant-type domain-containing protein" evidence="13">
    <location>
        <begin position="24"/>
        <end position="1064"/>
    </location>
</feature>
<evidence type="ECO:0000313" key="15">
    <source>
        <dbReference type="Proteomes" id="UP000436088"/>
    </source>
</evidence>
<keyword evidence="8 12" id="KW-1133">Transmembrane helix</keyword>
<dbReference type="InterPro" id="IPR032675">
    <property type="entry name" value="LRR_dom_sf"/>
</dbReference>
<keyword evidence="4" id="KW-0433">Leucine-rich repeat</keyword>
<evidence type="ECO:0000256" key="6">
    <source>
        <dbReference type="ARBA" id="ARBA00022729"/>
    </source>
</evidence>
<keyword evidence="7" id="KW-0677">Repeat</keyword>
<evidence type="ECO:0000256" key="7">
    <source>
        <dbReference type="ARBA" id="ARBA00022737"/>
    </source>
</evidence>
<evidence type="ECO:0000256" key="1">
    <source>
        <dbReference type="ARBA" id="ARBA00004251"/>
    </source>
</evidence>
<evidence type="ECO:0000313" key="14">
    <source>
        <dbReference type="EMBL" id="KAE8683765.1"/>
    </source>
</evidence>
<dbReference type="AlphaFoldDB" id="A0A6A2YXP3"/>
<dbReference type="GO" id="GO:0005886">
    <property type="term" value="C:plasma membrane"/>
    <property type="evidence" value="ECO:0007669"/>
    <property type="project" value="UniProtKB-SubCell"/>
</dbReference>
<dbReference type="Pfam" id="PF00560">
    <property type="entry name" value="LRR_1"/>
    <property type="match status" value="3"/>
</dbReference>
<evidence type="ECO:0000256" key="13">
    <source>
        <dbReference type="SAM" id="SignalP"/>
    </source>
</evidence>
<keyword evidence="11" id="KW-0325">Glycoprotein</keyword>